<keyword evidence="1" id="KW-0812">Transmembrane</keyword>
<comment type="caution">
    <text evidence="2">The sequence shown here is derived from an EMBL/GenBank/DDBJ whole genome shotgun (WGS) entry which is preliminary data.</text>
</comment>
<dbReference type="Proteomes" id="UP001303473">
    <property type="component" value="Unassembled WGS sequence"/>
</dbReference>
<sequence>MQARQGKARQHSISYVLQGSERDIHGCVCMLVAAAFFPFYAALHFSHGPGYQPWPSRSVLVLVQVGSLFSGIHNSSTGRTSRYNQSYQNYLHKNEVVHTLPCTNNAKWEHLSGNVCTSKATNTVPFERGTRGSLSLYRLDLVWVTRVCIVSIGLFCLAGH</sequence>
<evidence type="ECO:0000256" key="1">
    <source>
        <dbReference type="SAM" id="Phobius"/>
    </source>
</evidence>
<dbReference type="AlphaFoldDB" id="A0AAN6NLH9"/>
<feature type="transmembrane region" description="Helical" evidence="1">
    <location>
        <begin position="141"/>
        <end position="159"/>
    </location>
</feature>
<accession>A0AAN6NLH9</accession>
<keyword evidence="1" id="KW-0472">Membrane</keyword>
<keyword evidence="3" id="KW-1185">Reference proteome</keyword>
<keyword evidence="1" id="KW-1133">Transmembrane helix</keyword>
<evidence type="ECO:0000313" key="2">
    <source>
        <dbReference type="EMBL" id="KAK3946238.1"/>
    </source>
</evidence>
<gene>
    <name evidence="2" type="ORF">QBC46DRAFT_2889</name>
</gene>
<feature type="transmembrane region" description="Helical" evidence="1">
    <location>
        <begin position="24"/>
        <end position="43"/>
    </location>
</feature>
<dbReference type="EMBL" id="MU853752">
    <property type="protein sequence ID" value="KAK3946238.1"/>
    <property type="molecule type" value="Genomic_DNA"/>
</dbReference>
<organism evidence="2 3">
    <name type="scientific">Diplogelasinospora grovesii</name>
    <dbReference type="NCBI Taxonomy" id="303347"/>
    <lineage>
        <taxon>Eukaryota</taxon>
        <taxon>Fungi</taxon>
        <taxon>Dikarya</taxon>
        <taxon>Ascomycota</taxon>
        <taxon>Pezizomycotina</taxon>
        <taxon>Sordariomycetes</taxon>
        <taxon>Sordariomycetidae</taxon>
        <taxon>Sordariales</taxon>
        <taxon>Diplogelasinosporaceae</taxon>
        <taxon>Diplogelasinospora</taxon>
    </lineage>
</organism>
<name>A0AAN6NLH9_9PEZI</name>
<reference evidence="3" key="1">
    <citation type="journal article" date="2023" name="Mol. Phylogenet. Evol.">
        <title>Genome-scale phylogeny and comparative genomics of the fungal order Sordariales.</title>
        <authorList>
            <person name="Hensen N."/>
            <person name="Bonometti L."/>
            <person name="Westerberg I."/>
            <person name="Brannstrom I.O."/>
            <person name="Guillou S."/>
            <person name="Cros-Aarteil S."/>
            <person name="Calhoun S."/>
            <person name="Haridas S."/>
            <person name="Kuo A."/>
            <person name="Mondo S."/>
            <person name="Pangilinan J."/>
            <person name="Riley R."/>
            <person name="LaButti K."/>
            <person name="Andreopoulos B."/>
            <person name="Lipzen A."/>
            <person name="Chen C."/>
            <person name="Yan M."/>
            <person name="Daum C."/>
            <person name="Ng V."/>
            <person name="Clum A."/>
            <person name="Steindorff A."/>
            <person name="Ohm R.A."/>
            <person name="Martin F."/>
            <person name="Silar P."/>
            <person name="Natvig D.O."/>
            <person name="Lalanne C."/>
            <person name="Gautier V."/>
            <person name="Ament-Velasquez S.L."/>
            <person name="Kruys A."/>
            <person name="Hutchinson M.I."/>
            <person name="Powell A.J."/>
            <person name="Barry K."/>
            <person name="Miller A.N."/>
            <person name="Grigoriev I.V."/>
            <person name="Debuchy R."/>
            <person name="Gladieux P."/>
            <person name="Hiltunen Thoren M."/>
            <person name="Johannesson H."/>
        </authorList>
    </citation>
    <scope>NUCLEOTIDE SEQUENCE [LARGE SCALE GENOMIC DNA]</scope>
    <source>
        <strain evidence="3">CBS 340.73</strain>
    </source>
</reference>
<evidence type="ECO:0000313" key="3">
    <source>
        <dbReference type="Proteomes" id="UP001303473"/>
    </source>
</evidence>
<proteinExistence type="predicted"/>
<protein>
    <submittedName>
        <fullName evidence="2">Uncharacterized protein</fullName>
    </submittedName>
</protein>